<organism evidence="1 2">
    <name type="scientific">Mesorhizobium delmotii</name>
    <dbReference type="NCBI Taxonomy" id="1631247"/>
    <lineage>
        <taxon>Bacteria</taxon>
        <taxon>Pseudomonadati</taxon>
        <taxon>Pseudomonadota</taxon>
        <taxon>Alphaproteobacteria</taxon>
        <taxon>Hyphomicrobiales</taxon>
        <taxon>Phyllobacteriaceae</taxon>
        <taxon>Mesorhizobium</taxon>
    </lineage>
</organism>
<evidence type="ECO:0000313" key="2">
    <source>
        <dbReference type="Proteomes" id="UP000245698"/>
    </source>
</evidence>
<reference evidence="2" key="1">
    <citation type="submission" date="2016-12" db="EMBL/GenBank/DDBJ databases">
        <authorList>
            <person name="Brunel B."/>
        </authorList>
    </citation>
    <scope>NUCLEOTIDE SEQUENCE [LARGE SCALE GENOMIC DNA]</scope>
</reference>
<dbReference type="Proteomes" id="UP000245698">
    <property type="component" value="Unassembled WGS sequence"/>
</dbReference>
<sequence length="35" mass="3875">MEKPRASEGIYVTTVSTPLTLDMLISTLMLARPHT</sequence>
<protein>
    <submittedName>
        <fullName evidence="1">Uncharacterized protein</fullName>
    </submittedName>
</protein>
<dbReference type="AlphaFoldDB" id="A0A2P9ASH2"/>
<name>A0A2P9ASH2_9HYPH</name>
<proteinExistence type="predicted"/>
<accession>A0A2P9ASH2</accession>
<evidence type="ECO:0000313" key="1">
    <source>
        <dbReference type="EMBL" id="SJM34047.1"/>
    </source>
</evidence>
<gene>
    <name evidence="1" type="ORF">BQ8482_380230</name>
</gene>
<dbReference type="EMBL" id="FUIG01000046">
    <property type="protein sequence ID" value="SJM34047.1"/>
    <property type="molecule type" value="Genomic_DNA"/>
</dbReference>
<keyword evidence="2" id="KW-1185">Reference proteome</keyword>